<proteinExistence type="predicted"/>
<feature type="transmembrane region" description="Helical" evidence="2">
    <location>
        <begin position="104"/>
        <end position="124"/>
    </location>
</feature>
<evidence type="ECO:0000313" key="4">
    <source>
        <dbReference type="EMBL" id="MCK8492393.1"/>
    </source>
</evidence>
<accession>A0ABT0HJR3</accession>
<feature type="chain" id="PRO_5045483948" description="DUF4386 domain-containing protein" evidence="3">
    <location>
        <begin position="24"/>
        <end position="151"/>
    </location>
</feature>
<feature type="transmembrane region" description="Helical" evidence="2">
    <location>
        <begin position="75"/>
        <end position="97"/>
    </location>
</feature>
<evidence type="ECO:0000313" key="5">
    <source>
        <dbReference type="Proteomes" id="UP001202180"/>
    </source>
</evidence>
<dbReference type="Proteomes" id="UP001202180">
    <property type="component" value="Unassembled WGS sequence"/>
</dbReference>
<comment type="caution">
    <text evidence="4">The sequence shown here is derived from an EMBL/GenBank/DDBJ whole genome shotgun (WGS) entry which is preliminary data.</text>
</comment>
<keyword evidence="2" id="KW-0472">Membrane</keyword>
<feature type="signal peptide" evidence="3">
    <location>
        <begin position="1"/>
        <end position="23"/>
    </location>
</feature>
<reference evidence="4 5" key="1">
    <citation type="submission" date="2022-04" db="EMBL/GenBank/DDBJ databases">
        <title>Spirosoma sp. strain RP8 genome sequencing and assembly.</title>
        <authorList>
            <person name="Jung Y."/>
        </authorList>
    </citation>
    <scope>NUCLEOTIDE SEQUENCE [LARGE SCALE GENOMIC DNA]</scope>
    <source>
        <strain evidence="4 5">RP8</strain>
    </source>
</reference>
<evidence type="ECO:0000256" key="1">
    <source>
        <dbReference type="SAM" id="MobiDB-lite"/>
    </source>
</evidence>
<protein>
    <recommendedName>
        <fullName evidence="6">DUF4386 domain-containing protein</fullName>
    </recommendedName>
</protein>
<evidence type="ECO:0000256" key="2">
    <source>
        <dbReference type="SAM" id="Phobius"/>
    </source>
</evidence>
<keyword evidence="2" id="KW-1133">Transmembrane helix</keyword>
<feature type="transmembrane region" description="Helical" evidence="2">
    <location>
        <begin position="130"/>
        <end position="147"/>
    </location>
</feature>
<feature type="compositionally biased region" description="Basic and acidic residues" evidence="1">
    <location>
        <begin position="44"/>
        <end position="62"/>
    </location>
</feature>
<organism evidence="4 5">
    <name type="scientific">Spirosoma liriopis</name>
    <dbReference type="NCBI Taxonomy" id="2937440"/>
    <lineage>
        <taxon>Bacteria</taxon>
        <taxon>Pseudomonadati</taxon>
        <taxon>Bacteroidota</taxon>
        <taxon>Cytophagia</taxon>
        <taxon>Cytophagales</taxon>
        <taxon>Cytophagaceae</taxon>
        <taxon>Spirosoma</taxon>
    </lineage>
</organism>
<name>A0ABT0HJR3_9BACT</name>
<keyword evidence="5" id="KW-1185">Reference proteome</keyword>
<evidence type="ECO:0000256" key="3">
    <source>
        <dbReference type="SAM" id="SignalP"/>
    </source>
</evidence>
<keyword evidence="3" id="KW-0732">Signal</keyword>
<feature type="region of interest" description="Disordered" evidence="1">
    <location>
        <begin position="44"/>
        <end position="67"/>
    </location>
</feature>
<evidence type="ECO:0008006" key="6">
    <source>
        <dbReference type="Google" id="ProtNLM"/>
    </source>
</evidence>
<gene>
    <name evidence="4" type="ORF">M0L20_11070</name>
</gene>
<dbReference type="PROSITE" id="PS51257">
    <property type="entry name" value="PROKAR_LIPOPROTEIN"/>
    <property type="match status" value="1"/>
</dbReference>
<dbReference type="RefSeq" id="WP_232561030.1">
    <property type="nucleotide sequence ID" value="NZ_JALPRF010000002.1"/>
</dbReference>
<dbReference type="EMBL" id="JALPRF010000002">
    <property type="protein sequence ID" value="MCK8492393.1"/>
    <property type="molecule type" value="Genomic_DNA"/>
</dbReference>
<keyword evidence="2" id="KW-0812">Transmembrane</keyword>
<sequence length="151" mass="16970">MRSQFLTLLCVLTFLSCTLGLFDSVVSFSKTRAVAETSYVKRKPDAEERRNQPKQYFEDRAATGEQPMPGDPDEIRLLAVAQFFYSLITLVGAILMFQLRRVGFWVYIAGIAVGLLLPVVLVGFGALNTSFGVFFSIIFAGLYWLNLKDMH</sequence>